<keyword evidence="3" id="KW-1185">Reference proteome</keyword>
<reference evidence="2" key="1">
    <citation type="submission" date="2020-08" db="EMBL/GenBank/DDBJ databases">
        <title>Multicomponent nature underlies the extraordinary mechanical properties of spider dragline silk.</title>
        <authorList>
            <person name="Kono N."/>
            <person name="Nakamura H."/>
            <person name="Mori M."/>
            <person name="Yoshida Y."/>
            <person name="Ohtoshi R."/>
            <person name="Malay A.D."/>
            <person name="Moran D.A.P."/>
            <person name="Tomita M."/>
            <person name="Numata K."/>
            <person name="Arakawa K."/>
        </authorList>
    </citation>
    <scope>NUCLEOTIDE SEQUENCE</scope>
</reference>
<dbReference type="AlphaFoldDB" id="A0A8X6NKT0"/>
<organism evidence="2 3">
    <name type="scientific">Nephila pilipes</name>
    <name type="common">Giant wood spider</name>
    <name type="synonym">Nephila maculata</name>
    <dbReference type="NCBI Taxonomy" id="299642"/>
    <lineage>
        <taxon>Eukaryota</taxon>
        <taxon>Metazoa</taxon>
        <taxon>Ecdysozoa</taxon>
        <taxon>Arthropoda</taxon>
        <taxon>Chelicerata</taxon>
        <taxon>Arachnida</taxon>
        <taxon>Araneae</taxon>
        <taxon>Araneomorphae</taxon>
        <taxon>Entelegynae</taxon>
        <taxon>Araneoidea</taxon>
        <taxon>Nephilidae</taxon>
        <taxon>Nephila</taxon>
    </lineage>
</organism>
<feature type="compositionally biased region" description="Basic and acidic residues" evidence="1">
    <location>
        <begin position="118"/>
        <end position="129"/>
    </location>
</feature>
<dbReference type="EMBL" id="BMAW01059244">
    <property type="protein sequence ID" value="GFT20222.1"/>
    <property type="molecule type" value="Genomic_DNA"/>
</dbReference>
<name>A0A8X6NKT0_NEPPI</name>
<evidence type="ECO:0000313" key="2">
    <source>
        <dbReference type="EMBL" id="GFT20222.1"/>
    </source>
</evidence>
<dbReference type="Proteomes" id="UP000887013">
    <property type="component" value="Unassembled WGS sequence"/>
</dbReference>
<evidence type="ECO:0000313" key="3">
    <source>
        <dbReference type="Proteomes" id="UP000887013"/>
    </source>
</evidence>
<proteinExistence type="predicted"/>
<sequence length="146" mass="16954">MSSDQMQPVSFVVQGLVCVERKLLGGGDFTHEAGEHVMMKFQFCGSGQRNSSFRDKLSSFFEGSSKNQTSQESSGYTQIRRISEGVFKYIDDSDQKEYSAEPEVSLFERDHEKVKEYFKMPESPTDKSFRPYNYQQYPEPRKKKKK</sequence>
<evidence type="ECO:0000256" key="1">
    <source>
        <dbReference type="SAM" id="MobiDB-lite"/>
    </source>
</evidence>
<gene>
    <name evidence="2" type="ORF">NPIL_58181</name>
</gene>
<feature type="region of interest" description="Disordered" evidence="1">
    <location>
        <begin position="118"/>
        <end position="146"/>
    </location>
</feature>
<comment type="caution">
    <text evidence="2">The sequence shown here is derived from an EMBL/GenBank/DDBJ whole genome shotgun (WGS) entry which is preliminary data.</text>
</comment>
<accession>A0A8X6NKT0</accession>
<protein>
    <submittedName>
        <fullName evidence="2">Uncharacterized protein</fullName>
    </submittedName>
</protein>